<comment type="caution">
    <text evidence="1">The sequence shown here is derived from an EMBL/GenBank/DDBJ whole genome shotgun (WGS) entry which is preliminary data.</text>
</comment>
<evidence type="ECO:0008006" key="3">
    <source>
        <dbReference type="Google" id="ProtNLM"/>
    </source>
</evidence>
<keyword evidence="2" id="KW-1185">Reference proteome</keyword>
<dbReference type="Proteomes" id="UP001356704">
    <property type="component" value="Unassembled WGS sequence"/>
</dbReference>
<dbReference type="RefSeq" id="WP_331808257.1">
    <property type="nucleotide sequence ID" value="NZ_JAZHOU010000001.1"/>
</dbReference>
<dbReference type="EMBL" id="JAZHOU010000001">
    <property type="protein sequence ID" value="MEF3077414.1"/>
    <property type="molecule type" value="Genomic_DNA"/>
</dbReference>
<evidence type="ECO:0000313" key="1">
    <source>
        <dbReference type="EMBL" id="MEF3077414.1"/>
    </source>
</evidence>
<sequence>MKVNNPPKHYLGHIYLEYTGNNLALINSLEDKKLINVTLFDYFSSSIEGELNCCFKIELLNDLYFIEFREQTVYKLKKEIGKYQLDELSYLIEYSTFENRNLFLIAGKLLIYNQISESDARNEMFNFNLIFENKEEIIKLFKH</sequence>
<proteinExistence type="predicted"/>
<evidence type="ECO:0000313" key="2">
    <source>
        <dbReference type="Proteomes" id="UP001356704"/>
    </source>
</evidence>
<protein>
    <recommendedName>
        <fullName evidence="3">IPExxxVDY family protein</fullName>
    </recommendedName>
</protein>
<accession>A0ABU7W0A1</accession>
<reference evidence="1 2" key="1">
    <citation type="submission" date="2024-02" db="EMBL/GenBank/DDBJ databases">
        <title>Winogradskyella poriferorum JCM 12885.</title>
        <authorList>
            <person name="Zhang D.-F."/>
            <person name="Fu Z.-Y."/>
        </authorList>
    </citation>
    <scope>NUCLEOTIDE SEQUENCE [LARGE SCALE GENOMIC DNA]</scope>
    <source>
        <strain evidence="1 2">JCM 12885</strain>
    </source>
</reference>
<gene>
    <name evidence="1" type="ORF">V1468_00225</name>
</gene>
<organism evidence="1 2">
    <name type="scientific">Winogradskyella poriferorum</name>
    <dbReference type="NCBI Taxonomy" id="307627"/>
    <lineage>
        <taxon>Bacteria</taxon>
        <taxon>Pseudomonadati</taxon>
        <taxon>Bacteroidota</taxon>
        <taxon>Flavobacteriia</taxon>
        <taxon>Flavobacteriales</taxon>
        <taxon>Flavobacteriaceae</taxon>
        <taxon>Winogradskyella</taxon>
    </lineage>
</organism>
<name>A0ABU7W0A1_9FLAO</name>